<name>A0A2M8P2U2_9CHLR</name>
<dbReference type="SUPFAM" id="SSF46894">
    <property type="entry name" value="C-terminal effector domain of the bipartite response regulators"/>
    <property type="match status" value="1"/>
</dbReference>
<dbReference type="GO" id="GO:0006355">
    <property type="term" value="P:regulation of DNA-templated transcription"/>
    <property type="evidence" value="ECO:0007669"/>
    <property type="project" value="InterPro"/>
</dbReference>
<evidence type="ECO:0000259" key="1">
    <source>
        <dbReference type="SMART" id="SM00421"/>
    </source>
</evidence>
<reference evidence="2 3" key="1">
    <citation type="submission" date="2017-11" db="EMBL/GenBank/DDBJ databases">
        <title>Evolution of Phototrophy in the Chloroflexi Phylum Driven by Horizontal Gene Transfer.</title>
        <authorList>
            <person name="Ward L.M."/>
            <person name="Hemp J."/>
            <person name="Shih P.M."/>
            <person name="Mcglynn S.E."/>
            <person name="Fischer W."/>
        </authorList>
    </citation>
    <scope>NUCLEOTIDE SEQUENCE [LARGE SCALE GENOMIC DNA]</scope>
    <source>
        <strain evidence="2">CP2_2F</strain>
    </source>
</reference>
<dbReference type="InterPro" id="IPR019092">
    <property type="entry name" value="SSO2081-like_dom"/>
</dbReference>
<evidence type="ECO:0000313" key="3">
    <source>
        <dbReference type="Proteomes" id="UP000228921"/>
    </source>
</evidence>
<dbReference type="SMART" id="SM00421">
    <property type="entry name" value="HTH_LUXR"/>
    <property type="match status" value="1"/>
</dbReference>
<dbReference type="Proteomes" id="UP000228921">
    <property type="component" value="Unassembled WGS sequence"/>
</dbReference>
<dbReference type="Gene3D" id="1.10.10.10">
    <property type="entry name" value="Winged helix-like DNA-binding domain superfamily/Winged helix DNA-binding domain"/>
    <property type="match status" value="1"/>
</dbReference>
<dbReference type="GO" id="GO:0003677">
    <property type="term" value="F:DNA binding"/>
    <property type="evidence" value="ECO:0007669"/>
    <property type="project" value="InterPro"/>
</dbReference>
<evidence type="ECO:0000313" key="2">
    <source>
        <dbReference type="EMBL" id="PJF31864.1"/>
    </source>
</evidence>
<proteinExistence type="predicted"/>
<feature type="domain" description="HTH luxR-type" evidence="1">
    <location>
        <begin position="201"/>
        <end position="258"/>
    </location>
</feature>
<dbReference type="InterPro" id="IPR000792">
    <property type="entry name" value="Tscrpt_reg_LuxR_C"/>
</dbReference>
<dbReference type="InterPro" id="IPR036388">
    <property type="entry name" value="WH-like_DNA-bd_sf"/>
</dbReference>
<accession>A0A2M8P2U2</accession>
<dbReference type="Pfam" id="PF09623">
    <property type="entry name" value="Cas_NE0113"/>
    <property type="match status" value="1"/>
</dbReference>
<sequence length="273" mass="31378">MRYIHLATIGQRPQAITVALDNLRLRYAYEQIGLLHTDSVRSGIAESLRELRAELARAYPELPVRLHEVRALDGSPLLDIEDESAAEAYFYGVLDALLHYKQSGYNVHLMIAGGRKAMSVYAVYAASLLLDEHDAVWTVLTPQDIIQRGAWHVSPVERERIQVTLMPFLPSRFAPTTLEALTRDDIIEYLKRRLNRKEMLLSRLTDTQRRVANVLALHDDYSNAQIADLLSLSERTVQRHLQDIYERMRDIFDFGDRIGDPRLALIKIMKGWE</sequence>
<gene>
    <name evidence="2" type="ORF">CUN51_02670</name>
</gene>
<protein>
    <recommendedName>
        <fullName evidence="1">HTH luxR-type domain-containing protein</fullName>
    </recommendedName>
</protein>
<dbReference type="InterPro" id="IPR016032">
    <property type="entry name" value="Sig_transdc_resp-reg_C-effctor"/>
</dbReference>
<dbReference type="AlphaFoldDB" id="A0A2M8P2U2"/>
<dbReference type="EMBL" id="PGTK01000002">
    <property type="protein sequence ID" value="PJF31864.1"/>
    <property type="molecule type" value="Genomic_DNA"/>
</dbReference>
<organism evidence="2 3">
    <name type="scientific">Candidatus Thermofonsia Clade 1 bacterium</name>
    <dbReference type="NCBI Taxonomy" id="2364210"/>
    <lineage>
        <taxon>Bacteria</taxon>
        <taxon>Bacillati</taxon>
        <taxon>Chloroflexota</taxon>
        <taxon>Candidatus Thermofontia</taxon>
        <taxon>Candidatus Thermofonsia Clade 1</taxon>
    </lineage>
</organism>
<comment type="caution">
    <text evidence="2">The sequence shown here is derived from an EMBL/GenBank/DDBJ whole genome shotgun (WGS) entry which is preliminary data.</text>
</comment>
<dbReference type="Pfam" id="PF00196">
    <property type="entry name" value="GerE"/>
    <property type="match status" value="1"/>
</dbReference>